<evidence type="ECO:0000259" key="6">
    <source>
        <dbReference type="Pfam" id="PF04542"/>
    </source>
</evidence>
<dbReference type="Pfam" id="PF08281">
    <property type="entry name" value="Sigma70_r4_2"/>
    <property type="match status" value="1"/>
</dbReference>
<keyword evidence="9" id="KW-1185">Reference proteome</keyword>
<evidence type="ECO:0000256" key="4">
    <source>
        <dbReference type="ARBA" id="ARBA00023125"/>
    </source>
</evidence>
<dbReference type="Gene3D" id="1.10.10.10">
    <property type="entry name" value="Winged helix-like DNA-binding domain superfamily/Winged helix DNA-binding domain"/>
    <property type="match status" value="1"/>
</dbReference>
<feature type="domain" description="RNA polymerase sigma-70 region 2" evidence="6">
    <location>
        <begin position="15"/>
        <end position="76"/>
    </location>
</feature>
<feature type="domain" description="RNA polymerase sigma factor 70 region 4 type 2" evidence="7">
    <location>
        <begin position="100"/>
        <end position="151"/>
    </location>
</feature>
<gene>
    <name evidence="8" type="ORF">Asera_10860</name>
</gene>
<dbReference type="CDD" id="cd06171">
    <property type="entry name" value="Sigma70_r4"/>
    <property type="match status" value="1"/>
</dbReference>
<dbReference type="NCBIfam" id="TIGR02937">
    <property type="entry name" value="sigma70-ECF"/>
    <property type="match status" value="1"/>
</dbReference>
<name>A0A810KY68_9ACTN</name>
<dbReference type="InterPro" id="IPR013324">
    <property type="entry name" value="RNA_pol_sigma_r3/r4-like"/>
</dbReference>
<dbReference type="AlphaFoldDB" id="A0A810KY68"/>
<dbReference type="Proteomes" id="UP000680750">
    <property type="component" value="Chromosome"/>
</dbReference>
<dbReference type="InterPro" id="IPR013249">
    <property type="entry name" value="RNA_pol_sigma70_r4_t2"/>
</dbReference>
<evidence type="ECO:0000256" key="1">
    <source>
        <dbReference type="ARBA" id="ARBA00010641"/>
    </source>
</evidence>
<dbReference type="PANTHER" id="PTHR43133:SF50">
    <property type="entry name" value="ECF RNA POLYMERASE SIGMA FACTOR SIGM"/>
    <property type="match status" value="1"/>
</dbReference>
<evidence type="ECO:0000313" key="9">
    <source>
        <dbReference type="Proteomes" id="UP000680750"/>
    </source>
</evidence>
<reference evidence="8" key="1">
    <citation type="submission" date="2020-08" db="EMBL/GenBank/DDBJ databases">
        <title>Whole genome shotgun sequence of Actinocatenispora sera NBRC 101916.</title>
        <authorList>
            <person name="Komaki H."/>
            <person name="Tamura T."/>
        </authorList>
    </citation>
    <scope>NUCLEOTIDE SEQUENCE</scope>
    <source>
        <strain evidence="8">NBRC 101916</strain>
    </source>
</reference>
<dbReference type="KEGG" id="aser:Asera_10860"/>
<dbReference type="PANTHER" id="PTHR43133">
    <property type="entry name" value="RNA POLYMERASE ECF-TYPE SIGMA FACTO"/>
    <property type="match status" value="1"/>
</dbReference>
<comment type="similarity">
    <text evidence="1">Belongs to the sigma-70 factor family. ECF subfamily.</text>
</comment>
<dbReference type="InterPro" id="IPR036388">
    <property type="entry name" value="WH-like_DNA-bd_sf"/>
</dbReference>
<protein>
    <submittedName>
        <fullName evidence="8">RNA polymerase sigma24 factor</fullName>
    </submittedName>
</protein>
<accession>A0A810KY68</accession>
<dbReference type="EMBL" id="AP023354">
    <property type="protein sequence ID" value="BCJ26978.1"/>
    <property type="molecule type" value="Genomic_DNA"/>
</dbReference>
<dbReference type="InterPro" id="IPR014284">
    <property type="entry name" value="RNA_pol_sigma-70_dom"/>
</dbReference>
<organism evidence="8 9">
    <name type="scientific">Actinocatenispora sera</name>
    <dbReference type="NCBI Taxonomy" id="390989"/>
    <lineage>
        <taxon>Bacteria</taxon>
        <taxon>Bacillati</taxon>
        <taxon>Actinomycetota</taxon>
        <taxon>Actinomycetes</taxon>
        <taxon>Micromonosporales</taxon>
        <taxon>Micromonosporaceae</taxon>
        <taxon>Actinocatenispora</taxon>
    </lineage>
</organism>
<keyword evidence="4" id="KW-0238">DNA-binding</keyword>
<evidence type="ECO:0000256" key="5">
    <source>
        <dbReference type="ARBA" id="ARBA00023163"/>
    </source>
</evidence>
<dbReference type="SUPFAM" id="SSF88659">
    <property type="entry name" value="Sigma3 and sigma4 domains of RNA polymerase sigma factors"/>
    <property type="match status" value="1"/>
</dbReference>
<dbReference type="SUPFAM" id="SSF88946">
    <property type="entry name" value="Sigma2 domain of RNA polymerase sigma factors"/>
    <property type="match status" value="1"/>
</dbReference>
<dbReference type="GO" id="GO:0003677">
    <property type="term" value="F:DNA binding"/>
    <property type="evidence" value="ECO:0007669"/>
    <property type="project" value="UniProtKB-KW"/>
</dbReference>
<dbReference type="RefSeq" id="WP_030445222.1">
    <property type="nucleotide sequence ID" value="NZ_AP023354.1"/>
</dbReference>
<keyword evidence="5" id="KW-0804">Transcription</keyword>
<evidence type="ECO:0000259" key="7">
    <source>
        <dbReference type="Pfam" id="PF08281"/>
    </source>
</evidence>
<evidence type="ECO:0000313" key="8">
    <source>
        <dbReference type="EMBL" id="BCJ26978.1"/>
    </source>
</evidence>
<dbReference type="OrthoDB" id="3777963at2"/>
<evidence type="ECO:0000256" key="3">
    <source>
        <dbReference type="ARBA" id="ARBA00023082"/>
    </source>
</evidence>
<sequence>MRDSRDFDSFYLGTAPRVTSHVYAMVGNRADAEDITQEAYARAWQHWDRVAGYDSPEAWVRTIAFRIAVSTWRKARNRLTAHRRHGVPEDLPGADPDYVAIVAALRRIAPDQRRAVVLYHLVGLSVPEIAAETGVAVGTVRARLTRGRQALAPHLSEFTAELTAGVSEVANHG</sequence>
<dbReference type="Pfam" id="PF04542">
    <property type="entry name" value="Sigma70_r2"/>
    <property type="match status" value="1"/>
</dbReference>
<dbReference type="InterPro" id="IPR007627">
    <property type="entry name" value="RNA_pol_sigma70_r2"/>
</dbReference>
<evidence type="ECO:0000256" key="2">
    <source>
        <dbReference type="ARBA" id="ARBA00023015"/>
    </source>
</evidence>
<keyword evidence="3" id="KW-0731">Sigma factor</keyword>
<dbReference type="Gene3D" id="1.10.1740.10">
    <property type="match status" value="1"/>
</dbReference>
<proteinExistence type="inferred from homology"/>
<dbReference type="GO" id="GO:0006352">
    <property type="term" value="P:DNA-templated transcription initiation"/>
    <property type="evidence" value="ECO:0007669"/>
    <property type="project" value="InterPro"/>
</dbReference>
<dbReference type="InterPro" id="IPR039425">
    <property type="entry name" value="RNA_pol_sigma-70-like"/>
</dbReference>
<dbReference type="InterPro" id="IPR013325">
    <property type="entry name" value="RNA_pol_sigma_r2"/>
</dbReference>
<keyword evidence="2" id="KW-0805">Transcription regulation</keyword>
<dbReference type="GO" id="GO:0016987">
    <property type="term" value="F:sigma factor activity"/>
    <property type="evidence" value="ECO:0007669"/>
    <property type="project" value="UniProtKB-KW"/>
</dbReference>